<evidence type="ECO:0000256" key="1">
    <source>
        <dbReference type="SAM" id="Phobius"/>
    </source>
</evidence>
<keyword evidence="1" id="KW-0472">Membrane</keyword>
<organism evidence="2 3">
    <name type="scientific">Limosilactobacillus pontis</name>
    <dbReference type="NCBI Taxonomy" id="35787"/>
    <lineage>
        <taxon>Bacteria</taxon>
        <taxon>Bacillati</taxon>
        <taxon>Bacillota</taxon>
        <taxon>Bacilli</taxon>
        <taxon>Lactobacillales</taxon>
        <taxon>Lactobacillaceae</taxon>
        <taxon>Limosilactobacillus</taxon>
    </lineage>
</organism>
<accession>A0A2J6NPK9</accession>
<name>A0A2J6NPK9_9LACO</name>
<dbReference type="PIRSF" id="PIRSF003203">
    <property type="entry name" value="AzlD"/>
    <property type="match status" value="1"/>
</dbReference>
<protein>
    <submittedName>
        <fullName evidence="2">Branched-chain amino acid transporter AzlD</fullName>
    </submittedName>
</protein>
<dbReference type="OrthoDB" id="308265at2"/>
<dbReference type="EMBL" id="PNFV01000001">
    <property type="protein sequence ID" value="PMB83243.1"/>
    <property type="molecule type" value="Genomic_DNA"/>
</dbReference>
<evidence type="ECO:0000313" key="3">
    <source>
        <dbReference type="Proteomes" id="UP000239920"/>
    </source>
</evidence>
<sequence>MTIIQQVITIAIAALTNFATRWLPFQIFTSDKDGQDELSPFIKGLGAFLPAAIMGMLVVYCYRNINLLSGDHGLPDLIAGLITVIVHLWRRSMFLSLIVGTVSYIILVNYIF</sequence>
<reference evidence="2 3" key="1">
    <citation type="submission" date="2017-09" db="EMBL/GenBank/DDBJ databases">
        <title>Bacterial strain isolated from the female urinary microbiota.</title>
        <authorList>
            <person name="Thomas-White K."/>
            <person name="Kumar N."/>
            <person name="Forster S."/>
            <person name="Putonti C."/>
            <person name="Lawley T."/>
            <person name="Wolfe A.J."/>
        </authorList>
    </citation>
    <scope>NUCLEOTIDE SEQUENCE [LARGE SCALE GENOMIC DNA]</scope>
    <source>
        <strain evidence="2 3">UMB0683</strain>
    </source>
</reference>
<dbReference type="InterPro" id="IPR008407">
    <property type="entry name" value="Brnchd-chn_aa_trnsp_AzlD"/>
</dbReference>
<proteinExistence type="predicted"/>
<evidence type="ECO:0000313" key="2">
    <source>
        <dbReference type="EMBL" id="PMB83243.1"/>
    </source>
</evidence>
<feature type="transmembrane region" description="Helical" evidence="1">
    <location>
        <begin position="7"/>
        <end position="29"/>
    </location>
</feature>
<dbReference type="AlphaFoldDB" id="A0A2J6NPK9"/>
<keyword evidence="1" id="KW-1133">Transmembrane helix</keyword>
<gene>
    <name evidence="2" type="ORF">CK797_00110</name>
</gene>
<dbReference type="RefSeq" id="WP_104687803.1">
    <property type="nucleotide sequence ID" value="NZ_JBKTHY010000004.1"/>
</dbReference>
<feature type="transmembrane region" description="Helical" evidence="1">
    <location>
        <begin position="41"/>
        <end position="61"/>
    </location>
</feature>
<comment type="caution">
    <text evidence="2">The sequence shown here is derived from an EMBL/GenBank/DDBJ whole genome shotgun (WGS) entry which is preliminary data.</text>
</comment>
<feature type="transmembrane region" description="Helical" evidence="1">
    <location>
        <begin position="95"/>
        <end position="111"/>
    </location>
</feature>
<dbReference type="Pfam" id="PF05437">
    <property type="entry name" value="AzlD"/>
    <property type="match status" value="1"/>
</dbReference>
<keyword evidence="1" id="KW-0812">Transmembrane</keyword>
<dbReference type="Proteomes" id="UP000239920">
    <property type="component" value="Unassembled WGS sequence"/>
</dbReference>